<name>A0A0V1KJW0_9BILA</name>
<protein>
    <submittedName>
        <fullName evidence="1">Uncharacterized protein</fullName>
    </submittedName>
</protein>
<reference evidence="1 2" key="1">
    <citation type="submission" date="2015-05" db="EMBL/GenBank/DDBJ databases">
        <title>Evolution of Trichinella species and genotypes.</title>
        <authorList>
            <person name="Korhonen P.K."/>
            <person name="Edoardo P."/>
            <person name="Giuseppe L.R."/>
            <person name="Gasser R.B."/>
        </authorList>
    </citation>
    <scope>NUCLEOTIDE SEQUENCE [LARGE SCALE GENOMIC DNA]</scope>
    <source>
        <strain evidence="1">ISS10</strain>
    </source>
</reference>
<sequence>MIARHGVFQLLDGVSFGSRQPLFANETRLTIMNLLFRVAKYHYLRKAQFNCIAILMVTD</sequence>
<evidence type="ECO:0000313" key="2">
    <source>
        <dbReference type="Proteomes" id="UP000054721"/>
    </source>
</evidence>
<dbReference type="AlphaFoldDB" id="A0A0V1KJW0"/>
<proteinExistence type="predicted"/>
<dbReference type="EMBL" id="JYDW01000676">
    <property type="protein sequence ID" value="KRZ47576.1"/>
    <property type="molecule type" value="Genomic_DNA"/>
</dbReference>
<dbReference type="Proteomes" id="UP000054721">
    <property type="component" value="Unassembled WGS sequence"/>
</dbReference>
<gene>
    <name evidence="1" type="ORF">T02_3099</name>
</gene>
<evidence type="ECO:0000313" key="1">
    <source>
        <dbReference type="EMBL" id="KRZ47576.1"/>
    </source>
</evidence>
<comment type="caution">
    <text evidence="1">The sequence shown here is derived from an EMBL/GenBank/DDBJ whole genome shotgun (WGS) entry which is preliminary data.</text>
</comment>
<organism evidence="1 2">
    <name type="scientific">Trichinella nativa</name>
    <dbReference type="NCBI Taxonomy" id="6335"/>
    <lineage>
        <taxon>Eukaryota</taxon>
        <taxon>Metazoa</taxon>
        <taxon>Ecdysozoa</taxon>
        <taxon>Nematoda</taxon>
        <taxon>Enoplea</taxon>
        <taxon>Dorylaimia</taxon>
        <taxon>Trichinellida</taxon>
        <taxon>Trichinellidae</taxon>
        <taxon>Trichinella</taxon>
    </lineage>
</organism>
<dbReference type="OrthoDB" id="5932569at2759"/>
<accession>A0A0V1KJW0</accession>
<keyword evidence="2" id="KW-1185">Reference proteome</keyword>